<keyword evidence="3" id="KW-1185">Reference proteome</keyword>
<dbReference type="RefSeq" id="WP_052562811.1">
    <property type="nucleotide sequence ID" value="NZ_BAFN01000001.1"/>
</dbReference>
<sequence>MSPLKELVDTNKLSQADASEIQDIAKQNNWSDDTVKQFTHAAVEGLGIQNVETQNLASLLVAAKIKEAIYKQNAEQYKEEIAVNQKLLDQLYSRFKIQGGAPDKREDFFNMVNQRLAISSSMGVFSATVNL</sequence>
<name>A0ABQ0JVE4_9BACT</name>
<reference evidence="3" key="1">
    <citation type="journal article" date="2015" name="Genome Announc.">
        <title>Draft Genome Sequence of an Anaerobic Ammonium-Oxidizing Bacterium, "Candidatus Brocadia sinica".</title>
        <authorList>
            <person name="Oshiki M."/>
            <person name="Shinyako-Hata K."/>
            <person name="Satoh H."/>
            <person name="Okabe S."/>
        </authorList>
    </citation>
    <scope>NUCLEOTIDE SEQUENCE [LARGE SCALE GENOMIC DNA]</scope>
    <source>
        <strain evidence="3">JPN1</strain>
    </source>
</reference>
<evidence type="ECO:0000256" key="1">
    <source>
        <dbReference type="SAM" id="Coils"/>
    </source>
</evidence>
<protein>
    <submittedName>
        <fullName evidence="2">Bifunctional protein</fullName>
    </submittedName>
</protein>
<dbReference type="EMBL" id="BAFN01000001">
    <property type="protein sequence ID" value="GAN32693.1"/>
    <property type="molecule type" value="Genomic_DNA"/>
</dbReference>
<keyword evidence="1" id="KW-0175">Coiled coil</keyword>
<gene>
    <name evidence="2" type="ORF">BROSI_A1208</name>
</gene>
<accession>A0ABQ0JVE4</accession>
<organism evidence="2 3">
    <name type="scientific">Candidatus Brocadia sinica JPN1</name>
    <dbReference type="NCBI Taxonomy" id="1197129"/>
    <lineage>
        <taxon>Bacteria</taxon>
        <taxon>Pseudomonadati</taxon>
        <taxon>Planctomycetota</taxon>
        <taxon>Candidatus Brocadiia</taxon>
        <taxon>Candidatus Brocadiales</taxon>
        <taxon>Candidatus Brocadiaceae</taxon>
        <taxon>Candidatus Brocadia</taxon>
    </lineage>
</organism>
<feature type="coiled-coil region" evidence="1">
    <location>
        <begin position="60"/>
        <end position="94"/>
    </location>
</feature>
<proteinExistence type="predicted"/>
<evidence type="ECO:0000313" key="2">
    <source>
        <dbReference type="EMBL" id="GAN32693.1"/>
    </source>
</evidence>
<evidence type="ECO:0000313" key="3">
    <source>
        <dbReference type="Proteomes" id="UP000032309"/>
    </source>
</evidence>
<comment type="caution">
    <text evidence="2">The sequence shown here is derived from an EMBL/GenBank/DDBJ whole genome shotgun (WGS) entry which is preliminary data.</text>
</comment>
<dbReference type="Proteomes" id="UP000032309">
    <property type="component" value="Unassembled WGS sequence"/>
</dbReference>